<feature type="binding site" evidence="6">
    <location>
        <position position="70"/>
    </location>
    <ligand>
        <name>Fe cation</name>
        <dbReference type="ChEBI" id="CHEBI:24875"/>
        <note>catalytic</note>
    </ligand>
</feature>
<reference evidence="7 8" key="1">
    <citation type="submission" date="2017-06" db="EMBL/GenBank/DDBJ databases">
        <authorList>
            <person name="Kim H.J."/>
            <person name="Triplett B.A."/>
        </authorList>
    </citation>
    <scope>NUCLEOTIDE SEQUENCE [LARGE SCALE GENOMIC DNA]</scope>
    <source>
        <strain evidence="7 8">CGMCC 4.1858</strain>
    </source>
</reference>
<dbReference type="InterPro" id="IPR011051">
    <property type="entry name" value="RmlC_Cupin_sf"/>
</dbReference>
<organism evidence="7 8">
    <name type="scientific">Actinacidiphila glaucinigra</name>
    <dbReference type="NCBI Taxonomy" id="235986"/>
    <lineage>
        <taxon>Bacteria</taxon>
        <taxon>Bacillati</taxon>
        <taxon>Actinomycetota</taxon>
        <taxon>Actinomycetes</taxon>
        <taxon>Kitasatosporales</taxon>
        <taxon>Streptomycetaceae</taxon>
        <taxon>Actinacidiphila</taxon>
    </lineage>
</organism>
<evidence type="ECO:0000313" key="8">
    <source>
        <dbReference type="Proteomes" id="UP000198280"/>
    </source>
</evidence>
<proteinExistence type="inferred from homology"/>
<keyword evidence="2 6" id="KW-0479">Metal-binding</keyword>
<dbReference type="InterPro" id="IPR010300">
    <property type="entry name" value="CDO_1"/>
</dbReference>
<keyword evidence="5 6" id="KW-0408">Iron</keyword>
<dbReference type="AlphaFoldDB" id="A0A239L5E7"/>
<dbReference type="PANTHER" id="PTHR12918:SF1">
    <property type="entry name" value="CYSTEINE DIOXYGENASE TYPE 1"/>
    <property type="match status" value="1"/>
</dbReference>
<keyword evidence="8" id="KW-1185">Reference proteome</keyword>
<keyword evidence="4" id="KW-0560">Oxidoreductase</keyword>
<dbReference type="InterPro" id="IPR014710">
    <property type="entry name" value="RmlC-like_jellyroll"/>
</dbReference>
<dbReference type="OrthoDB" id="4217976at2"/>
<evidence type="ECO:0000313" key="7">
    <source>
        <dbReference type="EMBL" id="SNT25847.1"/>
    </source>
</evidence>
<dbReference type="CDD" id="cd10548">
    <property type="entry name" value="cupin_CDO"/>
    <property type="match status" value="1"/>
</dbReference>
<name>A0A239L5E7_9ACTN</name>
<sequence length="195" mass="20976">MALHDRASGPTPLVLPQLRALVLGYAAAVEAGVHLPVHLPDRRWYTRLHQDPYVDVWLITWPRDTSTELHDHAGSLGALSVVDGTLTEHRWLHDDRGRGRIATRELAAGGGAGFPLGHVHDVVNASAAPAVSVHAYSPPLTAMSYYAVDDARSVRRTRTVLTDEPEPSAVPRAVPLSRALTVTASVSSTAPEAVR</sequence>
<dbReference type="PANTHER" id="PTHR12918">
    <property type="entry name" value="CYSTEINE DIOXYGENASE"/>
    <property type="match status" value="1"/>
</dbReference>
<dbReference type="GO" id="GO:0016702">
    <property type="term" value="F:oxidoreductase activity, acting on single donors with incorporation of molecular oxygen, incorporation of two atoms of oxygen"/>
    <property type="evidence" value="ECO:0007669"/>
    <property type="project" value="InterPro"/>
</dbReference>
<dbReference type="RefSeq" id="WP_089226805.1">
    <property type="nucleotide sequence ID" value="NZ_FZOF01000018.1"/>
</dbReference>
<evidence type="ECO:0000256" key="3">
    <source>
        <dbReference type="ARBA" id="ARBA00022964"/>
    </source>
</evidence>
<dbReference type="Pfam" id="PF05995">
    <property type="entry name" value="CDO_I"/>
    <property type="match status" value="1"/>
</dbReference>
<evidence type="ECO:0000256" key="5">
    <source>
        <dbReference type="ARBA" id="ARBA00023004"/>
    </source>
</evidence>
<protein>
    <submittedName>
        <fullName evidence="7">Predicted metal-dependent enzyme of the double-stranded beta helix superfamily</fullName>
    </submittedName>
</protein>
<dbReference type="SUPFAM" id="SSF51182">
    <property type="entry name" value="RmlC-like cupins"/>
    <property type="match status" value="1"/>
</dbReference>
<keyword evidence="3" id="KW-0223">Dioxygenase</keyword>
<evidence type="ECO:0000256" key="4">
    <source>
        <dbReference type="ARBA" id="ARBA00023002"/>
    </source>
</evidence>
<gene>
    <name evidence="7" type="ORF">SAMN05216252_118112</name>
</gene>
<comment type="similarity">
    <text evidence="1">Belongs to the cysteine dioxygenase family.</text>
</comment>
<dbReference type="GO" id="GO:0008198">
    <property type="term" value="F:ferrous iron binding"/>
    <property type="evidence" value="ECO:0007669"/>
    <property type="project" value="TreeGrafter"/>
</dbReference>
<feature type="binding site" evidence="6">
    <location>
        <position position="120"/>
    </location>
    <ligand>
        <name>Fe cation</name>
        <dbReference type="ChEBI" id="CHEBI:24875"/>
        <note>catalytic</note>
    </ligand>
</feature>
<evidence type="ECO:0000256" key="2">
    <source>
        <dbReference type="ARBA" id="ARBA00022723"/>
    </source>
</evidence>
<feature type="binding site" evidence="6">
    <location>
        <position position="72"/>
    </location>
    <ligand>
        <name>Fe cation</name>
        <dbReference type="ChEBI" id="CHEBI:24875"/>
        <note>catalytic</note>
    </ligand>
</feature>
<dbReference type="Proteomes" id="UP000198280">
    <property type="component" value="Unassembled WGS sequence"/>
</dbReference>
<evidence type="ECO:0000256" key="6">
    <source>
        <dbReference type="PIRSR" id="PIRSR610300-51"/>
    </source>
</evidence>
<dbReference type="Gene3D" id="2.60.120.10">
    <property type="entry name" value="Jelly Rolls"/>
    <property type="match status" value="1"/>
</dbReference>
<dbReference type="EMBL" id="FZOF01000018">
    <property type="protein sequence ID" value="SNT25847.1"/>
    <property type="molecule type" value="Genomic_DNA"/>
</dbReference>
<accession>A0A239L5E7</accession>
<evidence type="ECO:0000256" key="1">
    <source>
        <dbReference type="ARBA" id="ARBA00006622"/>
    </source>
</evidence>